<evidence type="ECO:0000313" key="3">
    <source>
        <dbReference type="Proteomes" id="UP000514713"/>
    </source>
</evidence>
<feature type="region of interest" description="Disordered" evidence="1">
    <location>
        <begin position="50"/>
        <end position="76"/>
    </location>
</feature>
<sequence length="76" mass="8977">MTLLENKAMFFGQVEKELFCGEMWSIWQTTKLPDHLQLLVDQELGKRDIWESQTQQPHVQPIHPSLDRDSSTPQRQ</sequence>
<gene>
    <name evidence="2" type="ORF">HUN01_07505</name>
</gene>
<name>A0A7D7LCD6_9NOSO</name>
<evidence type="ECO:0000313" key="2">
    <source>
        <dbReference type="EMBL" id="QMS87431.1"/>
    </source>
</evidence>
<evidence type="ECO:0000256" key="1">
    <source>
        <dbReference type="SAM" id="MobiDB-lite"/>
    </source>
</evidence>
<organism evidence="2 3">
    <name type="scientific">Nostoc edaphicum CCNP1411</name>
    <dbReference type="NCBI Taxonomy" id="1472755"/>
    <lineage>
        <taxon>Bacteria</taxon>
        <taxon>Bacillati</taxon>
        <taxon>Cyanobacteriota</taxon>
        <taxon>Cyanophyceae</taxon>
        <taxon>Nostocales</taxon>
        <taxon>Nostocaceae</taxon>
        <taxon>Nostoc</taxon>
    </lineage>
</organism>
<dbReference type="AlphaFoldDB" id="A0A7D7LCD6"/>
<accession>A0A7D7LCD6</accession>
<keyword evidence="3" id="KW-1185">Reference proteome</keyword>
<dbReference type="KEGG" id="ned:HUN01_07505"/>
<dbReference type="EMBL" id="CP054698">
    <property type="protein sequence ID" value="QMS87431.1"/>
    <property type="molecule type" value="Genomic_DNA"/>
</dbReference>
<proteinExistence type="predicted"/>
<dbReference type="RefSeq" id="WP_181930744.1">
    <property type="nucleotide sequence ID" value="NZ_CP054698.1"/>
</dbReference>
<reference evidence="3" key="1">
    <citation type="submission" date="2020-06" db="EMBL/GenBank/DDBJ databases">
        <title>Nostoc edaphicum CCNP1411 genome.</title>
        <authorList>
            <person name="Fidor A."/>
            <person name="Grabski M."/>
            <person name="Gawor J."/>
            <person name="Gromadka R."/>
            <person name="Wegrzyn G."/>
            <person name="Mazur-Marzec H."/>
        </authorList>
    </citation>
    <scope>NUCLEOTIDE SEQUENCE [LARGE SCALE GENOMIC DNA]</scope>
    <source>
        <strain evidence="3">CCNP1411</strain>
    </source>
</reference>
<protein>
    <submittedName>
        <fullName evidence="2">Uncharacterized protein</fullName>
    </submittedName>
</protein>
<dbReference type="Proteomes" id="UP000514713">
    <property type="component" value="Chromosome"/>
</dbReference>